<dbReference type="KEGG" id="nue:C5F50_06310"/>
<sequence length="369" mass="42805">MRKSQVNEISRILRTSQQTMIEKDMIIHEILHDLSSEAFFSQNFIFKGGTCLVKTYIGYYRFSEDMDFTWKNQKEFSELSSKKLRTKLSELIDKTGKIFETISKSRNLDFKCDKSDDNYVELGGSNKMCTFKLWYDSEISDTKSFLKVQINFVEILLYSIQDQKLQSLGTNDAKIKDLFSEGHEYLNEIDFPTYDIPEILCEKIRAILTQKGTKARDFLDVYQICKKFRIQLEDIESNAKKKIKFSLETYEKYKENLKQKAIEIETGKLFEIGEENYILLEKINEQEFYSFNNDLAKFLNEIIPKEYHSMLYFLSITAVCSGGGGADKAPHKVEITNSGGKNFTNIDLTKEKCPKCGLVGTMQAMPGFY</sequence>
<dbReference type="Proteomes" id="UP000509478">
    <property type="component" value="Chromosome"/>
</dbReference>
<evidence type="ECO:0000313" key="1">
    <source>
        <dbReference type="EMBL" id="QLH06732.1"/>
    </source>
</evidence>
<gene>
    <name evidence="1" type="ORF">C5F50_06310</name>
</gene>
<protein>
    <recommendedName>
        <fullName evidence="3">Nucleotidyl transferase AbiEii/AbiGii toxin family protein</fullName>
    </recommendedName>
</protein>
<dbReference type="OrthoDB" id="359531at2157"/>
<proteinExistence type="predicted"/>
<keyword evidence="2" id="KW-1185">Reference proteome</keyword>
<reference evidence="1 2" key="1">
    <citation type="submission" date="2018-02" db="EMBL/GenBank/DDBJ databases">
        <title>Complete genome of Nitrosopumilus ureaphilus PS0.</title>
        <authorList>
            <person name="Qin W."/>
            <person name="Zheng Y."/>
            <person name="Stahl D.A."/>
        </authorList>
    </citation>
    <scope>NUCLEOTIDE SEQUENCE [LARGE SCALE GENOMIC DNA]</scope>
    <source>
        <strain evidence="1 2">PS0</strain>
    </source>
</reference>
<accession>A0A7D5M4T8</accession>
<dbReference type="RefSeq" id="WP_179372836.1">
    <property type="nucleotide sequence ID" value="NZ_CP026995.1"/>
</dbReference>
<evidence type="ECO:0008006" key="3">
    <source>
        <dbReference type="Google" id="ProtNLM"/>
    </source>
</evidence>
<dbReference type="AlphaFoldDB" id="A0A7D5M4T8"/>
<name>A0A7D5M4T8_9ARCH</name>
<dbReference type="GeneID" id="56067686"/>
<organism evidence="1 2">
    <name type="scientific">Nitrosopumilus ureiphilus</name>
    <dbReference type="NCBI Taxonomy" id="1470067"/>
    <lineage>
        <taxon>Archaea</taxon>
        <taxon>Nitrososphaerota</taxon>
        <taxon>Nitrososphaeria</taxon>
        <taxon>Nitrosopumilales</taxon>
        <taxon>Nitrosopumilaceae</taxon>
        <taxon>Nitrosopumilus</taxon>
    </lineage>
</organism>
<dbReference type="EMBL" id="CP026995">
    <property type="protein sequence ID" value="QLH06732.1"/>
    <property type="molecule type" value="Genomic_DNA"/>
</dbReference>
<dbReference type="InterPro" id="IPR014942">
    <property type="entry name" value="AbiEii"/>
</dbReference>
<evidence type="ECO:0000313" key="2">
    <source>
        <dbReference type="Proteomes" id="UP000509478"/>
    </source>
</evidence>
<dbReference type="Pfam" id="PF08843">
    <property type="entry name" value="AbiEii"/>
    <property type="match status" value="1"/>
</dbReference>
<dbReference type="Gene3D" id="3.10.450.620">
    <property type="entry name" value="JHP933, nucleotidyltransferase-like core domain"/>
    <property type="match status" value="1"/>
</dbReference>